<dbReference type="Proteomes" id="UP001198893">
    <property type="component" value="Unassembled WGS sequence"/>
</dbReference>
<name>A0AAW4WC45_9FIRM</name>
<evidence type="ECO:0008006" key="3">
    <source>
        <dbReference type="Google" id="ProtNLM"/>
    </source>
</evidence>
<protein>
    <recommendedName>
        <fullName evidence="3">YqaJ viral recombinase domain-containing protein</fullName>
    </recommendedName>
</protein>
<sequence>MEFTEQEKKVLADKYETFKEEIELAMIQNCIVECELYSLLAEIIRGTKSGEKISLRDVSVRRKTKLSMWLHGAAGFPDFVVLEREKSRNARRYGCVEIKCPGKSNILRITKQVKGHIISYGRVIYTNGLQWKFYRVDKEPVKVIVLGRIDPDNQDSVIWEPVDNWYKLMSFLEDWNWKS</sequence>
<evidence type="ECO:0000313" key="2">
    <source>
        <dbReference type="Proteomes" id="UP001198893"/>
    </source>
</evidence>
<dbReference type="AlphaFoldDB" id="A0AAW4WC45"/>
<evidence type="ECO:0000313" key="1">
    <source>
        <dbReference type="EMBL" id="MCC2240904.1"/>
    </source>
</evidence>
<accession>A0AAW4WC45</accession>
<reference evidence="1" key="1">
    <citation type="submission" date="2021-10" db="EMBL/GenBank/DDBJ databases">
        <title>Anaerobic single-cell dispensing facilitates the cultivation of human gut bacteria.</title>
        <authorList>
            <person name="Afrizal A."/>
        </authorList>
    </citation>
    <scope>NUCLEOTIDE SEQUENCE</scope>
    <source>
        <strain evidence="1">CLA-AA-H204</strain>
    </source>
</reference>
<proteinExistence type="predicted"/>
<gene>
    <name evidence="1" type="ORF">LKD47_01130</name>
</gene>
<dbReference type="EMBL" id="JAJEQW010000001">
    <property type="protein sequence ID" value="MCC2240904.1"/>
    <property type="molecule type" value="Genomic_DNA"/>
</dbReference>
<organism evidence="1 2">
    <name type="scientific">Roseburia amylophila</name>
    <dbReference type="NCBI Taxonomy" id="2981794"/>
    <lineage>
        <taxon>Bacteria</taxon>
        <taxon>Bacillati</taxon>
        <taxon>Bacillota</taxon>
        <taxon>Clostridia</taxon>
        <taxon>Lachnospirales</taxon>
        <taxon>Lachnospiraceae</taxon>
        <taxon>Roseburia</taxon>
    </lineage>
</organism>
<dbReference type="RefSeq" id="WP_227709441.1">
    <property type="nucleotide sequence ID" value="NZ_JAJEQW010000001.1"/>
</dbReference>
<comment type="caution">
    <text evidence="1">The sequence shown here is derived from an EMBL/GenBank/DDBJ whole genome shotgun (WGS) entry which is preliminary data.</text>
</comment>